<name>A0ABW3TS67_9MICO</name>
<evidence type="ECO:0000256" key="2">
    <source>
        <dbReference type="PROSITE-ProRule" id="PRU10007"/>
    </source>
</evidence>
<organism evidence="6 7">
    <name type="scientific">Leucobacter albus</name>
    <dbReference type="NCBI Taxonomy" id="272210"/>
    <lineage>
        <taxon>Bacteria</taxon>
        <taxon>Bacillati</taxon>
        <taxon>Actinomycetota</taxon>
        <taxon>Actinomycetes</taxon>
        <taxon>Micrococcales</taxon>
        <taxon>Microbacteriaceae</taxon>
        <taxon>Leucobacter</taxon>
    </lineage>
</organism>
<accession>A0ABW3TS67</accession>
<dbReference type="PROSITE" id="PS00687">
    <property type="entry name" value="ALDEHYDE_DEHYDR_GLU"/>
    <property type="match status" value="1"/>
</dbReference>
<dbReference type="InterPro" id="IPR015590">
    <property type="entry name" value="Aldehyde_DH_dom"/>
</dbReference>
<dbReference type="Proteomes" id="UP001597181">
    <property type="component" value="Unassembled WGS sequence"/>
</dbReference>
<dbReference type="PANTHER" id="PTHR11699">
    <property type="entry name" value="ALDEHYDE DEHYDROGENASE-RELATED"/>
    <property type="match status" value="1"/>
</dbReference>
<dbReference type="InterPro" id="IPR029510">
    <property type="entry name" value="Ald_DH_CS_GLU"/>
</dbReference>
<evidence type="ECO:0000256" key="1">
    <source>
        <dbReference type="ARBA" id="ARBA00023002"/>
    </source>
</evidence>
<comment type="similarity">
    <text evidence="3">Belongs to the aldehyde dehydrogenase family.</text>
</comment>
<protein>
    <submittedName>
        <fullName evidence="6">Aldehyde dehydrogenase family protein</fullName>
    </submittedName>
</protein>
<dbReference type="Gene3D" id="3.40.605.10">
    <property type="entry name" value="Aldehyde Dehydrogenase, Chain A, domain 1"/>
    <property type="match status" value="1"/>
</dbReference>
<feature type="region of interest" description="Disordered" evidence="4">
    <location>
        <begin position="454"/>
        <end position="481"/>
    </location>
</feature>
<keyword evidence="1 3" id="KW-0560">Oxidoreductase</keyword>
<dbReference type="Pfam" id="PF00171">
    <property type="entry name" value="Aldedh"/>
    <property type="match status" value="1"/>
</dbReference>
<sequence>MTNSKFPLLIDGQWVNGDLSVENRNPSDVSDLIGHFDTASRAQTETAIAAANHAARGWARTSPFERAEILQRAGELIIGERERLGRLLAREEGKPLADAIAEATRAGKTFQYFASQVAFEEGITLHSGRERVRIHTRSRPVGVVGIISPWNFPLAVPSWKIAPALGAGNAVLFKPAESVPGSAWELSRILHHSGVPAGVFSLVAGSGATVGELFATHPDVDAVSFTGSTLVGRRLLAAAHSVGGKRIQAEMGGLNPLIVADDADLEIALDAIVDSSFGSTGQRCTASQRIIVMSGIHDQLVDALTHRLRDVRVGHALDPTTQMGPVANEAQFGTNLQAIQLAQREGAELLIGGEALERPSQGYFMSPALLVAGRPEMSINREEVFGPVACVSRVDEFDEALYAANNVPFGLTSGLITSSLARSERFQQQAEAGLITVNASPAVSELHAPFGGAKASSYGPREQGPRGLEFYSTSSTHFVAG</sequence>
<gene>
    <name evidence="6" type="ORF">ACFQ3U_10585</name>
</gene>
<evidence type="ECO:0000259" key="5">
    <source>
        <dbReference type="Pfam" id="PF00171"/>
    </source>
</evidence>
<comment type="caution">
    <text evidence="6">The sequence shown here is derived from an EMBL/GenBank/DDBJ whole genome shotgun (WGS) entry which is preliminary data.</text>
</comment>
<dbReference type="Gene3D" id="3.40.309.10">
    <property type="entry name" value="Aldehyde Dehydrogenase, Chain A, domain 2"/>
    <property type="match status" value="1"/>
</dbReference>
<proteinExistence type="inferred from homology"/>
<dbReference type="RefSeq" id="WP_343960964.1">
    <property type="nucleotide sequence ID" value="NZ_BAAAKZ010000010.1"/>
</dbReference>
<feature type="compositionally biased region" description="Polar residues" evidence="4">
    <location>
        <begin position="471"/>
        <end position="481"/>
    </location>
</feature>
<dbReference type="InterPro" id="IPR016163">
    <property type="entry name" value="Ald_DH_C"/>
</dbReference>
<keyword evidence="7" id="KW-1185">Reference proteome</keyword>
<evidence type="ECO:0000256" key="3">
    <source>
        <dbReference type="RuleBase" id="RU003345"/>
    </source>
</evidence>
<dbReference type="EMBL" id="JBHTLY010000004">
    <property type="protein sequence ID" value="MFD1202338.1"/>
    <property type="molecule type" value="Genomic_DNA"/>
</dbReference>
<dbReference type="SUPFAM" id="SSF53720">
    <property type="entry name" value="ALDH-like"/>
    <property type="match status" value="1"/>
</dbReference>
<evidence type="ECO:0000256" key="4">
    <source>
        <dbReference type="SAM" id="MobiDB-lite"/>
    </source>
</evidence>
<evidence type="ECO:0000313" key="6">
    <source>
        <dbReference type="EMBL" id="MFD1202338.1"/>
    </source>
</evidence>
<reference evidence="7" key="1">
    <citation type="journal article" date="2019" name="Int. J. Syst. Evol. Microbiol.">
        <title>The Global Catalogue of Microorganisms (GCM) 10K type strain sequencing project: providing services to taxonomists for standard genome sequencing and annotation.</title>
        <authorList>
            <consortium name="The Broad Institute Genomics Platform"/>
            <consortium name="The Broad Institute Genome Sequencing Center for Infectious Disease"/>
            <person name="Wu L."/>
            <person name="Ma J."/>
        </authorList>
    </citation>
    <scope>NUCLEOTIDE SEQUENCE [LARGE SCALE GENOMIC DNA]</scope>
    <source>
        <strain evidence="7">CCUG 50213</strain>
    </source>
</reference>
<dbReference type="InterPro" id="IPR016162">
    <property type="entry name" value="Ald_DH_N"/>
</dbReference>
<dbReference type="InterPro" id="IPR016161">
    <property type="entry name" value="Ald_DH/histidinol_DH"/>
</dbReference>
<feature type="domain" description="Aldehyde dehydrogenase" evidence="5">
    <location>
        <begin position="14"/>
        <end position="474"/>
    </location>
</feature>
<feature type="active site" evidence="2">
    <location>
        <position position="250"/>
    </location>
</feature>
<evidence type="ECO:0000313" key="7">
    <source>
        <dbReference type="Proteomes" id="UP001597181"/>
    </source>
</evidence>